<gene>
    <name evidence="7" type="ORF">HSBAA_54400</name>
</gene>
<accession>A0A455UMG5</accession>
<organism evidence="7 8">
    <name type="scientific">Vreelandella sulfidaeris</name>
    <dbReference type="NCBI Taxonomy" id="115553"/>
    <lineage>
        <taxon>Bacteria</taxon>
        <taxon>Pseudomonadati</taxon>
        <taxon>Pseudomonadota</taxon>
        <taxon>Gammaproteobacteria</taxon>
        <taxon>Oceanospirillales</taxon>
        <taxon>Halomonadaceae</taxon>
        <taxon>Vreelandella</taxon>
    </lineage>
</organism>
<comment type="catalytic activity">
    <reaction evidence="4">
        <text>DNA(n) + a 2'-deoxyribonucleoside 5'-triphosphate = DNA(n+1) + diphosphate</text>
        <dbReference type="Rhea" id="RHEA:22508"/>
        <dbReference type="Rhea" id="RHEA-COMP:17339"/>
        <dbReference type="Rhea" id="RHEA-COMP:17340"/>
        <dbReference type="ChEBI" id="CHEBI:33019"/>
        <dbReference type="ChEBI" id="CHEBI:61560"/>
        <dbReference type="ChEBI" id="CHEBI:173112"/>
        <dbReference type="EC" id="2.7.7.7"/>
    </reaction>
</comment>
<evidence type="ECO:0000313" key="8">
    <source>
        <dbReference type="Proteomes" id="UP000320231"/>
    </source>
</evidence>
<protein>
    <recommendedName>
        <fullName evidence="2">DNA-directed DNA polymerase</fullName>
        <ecNumber evidence="2">2.7.7.7</ecNumber>
    </recommendedName>
</protein>
<dbReference type="InterPro" id="IPR043502">
    <property type="entry name" value="DNA/RNA_pol_sf"/>
</dbReference>
<keyword evidence="3" id="KW-0235">DNA replication</keyword>
<evidence type="ECO:0000313" key="7">
    <source>
        <dbReference type="EMBL" id="BBI64134.1"/>
    </source>
</evidence>
<evidence type="ECO:0000259" key="6">
    <source>
        <dbReference type="Pfam" id="PF00476"/>
    </source>
</evidence>
<evidence type="ECO:0000256" key="5">
    <source>
        <dbReference type="SAM" id="Coils"/>
    </source>
</evidence>
<name>A0A455UMG5_9GAMM</name>
<dbReference type="AlphaFoldDB" id="A0A455UMG5"/>
<dbReference type="SUPFAM" id="SSF56672">
    <property type="entry name" value="DNA/RNA polymerases"/>
    <property type="match status" value="1"/>
</dbReference>
<sequence length="104" mass="12274">MAEVLDHIELPLIKVLSRIERNGVAVDAERLHEQSQQLEQRIRELEREAYELAGREFNLGSPRQLGQILFEEQKVPVLKRPPKARPPPRKGCWKSWRWITRCPK</sequence>
<evidence type="ECO:0000256" key="1">
    <source>
        <dbReference type="ARBA" id="ARBA00011541"/>
    </source>
</evidence>
<reference evidence="7 8" key="1">
    <citation type="journal article" date="2019" name="Microbiol. Resour. Announc.">
        <title>Complete Genome Sequence of Halomonas sulfidaeris Strain Esulfide1 Isolated from a Metal Sulfide Rock at a Depth of 2,200 Meters, Obtained Using Nanopore Sequencing.</title>
        <authorList>
            <person name="Saito M."/>
            <person name="Nishigata A."/>
            <person name="Galipon J."/>
            <person name="Arakawa K."/>
        </authorList>
    </citation>
    <scope>NUCLEOTIDE SEQUENCE [LARGE SCALE GENOMIC DNA]</scope>
    <source>
        <strain evidence="7 8">ATCC BAA-803</strain>
    </source>
</reference>
<feature type="domain" description="DNA-directed DNA polymerase family A palm" evidence="6">
    <location>
        <begin position="29"/>
        <end position="80"/>
    </location>
</feature>
<evidence type="ECO:0000256" key="4">
    <source>
        <dbReference type="ARBA" id="ARBA00049244"/>
    </source>
</evidence>
<dbReference type="GO" id="GO:0006302">
    <property type="term" value="P:double-strand break repair"/>
    <property type="evidence" value="ECO:0007669"/>
    <property type="project" value="TreeGrafter"/>
</dbReference>
<dbReference type="PANTHER" id="PTHR10133">
    <property type="entry name" value="DNA POLYMERASE I"/>
    <property type="match status" value="1"/>
</dbReference>
<evidence type="ECO:0000256" key="3">
    <source>
        <dbReference type="ARBA" id="ARBA00022705"/>
    </source>
</evidence>
<feature type="coiled-coil region" evidence="5">
    <location>
        <begin position="28"/>
        <end position="55"/>
    </location>
</feature>
<dbReference type="PANTHER" id="PTHR10133:SF27">
    <property type="entry name" value="DNA POLYMERASE NU"/>
    <property type="match status" value="1"/>
</dbReference>
<dbReference type="Pfam" id="PF00476">
    <property type="entry name" value="DNA_pol_A"/>
    <property type="match status" value="1"/>
</dbReference>
<dbReference type="InterPro" id="IPR001098">
    <property type="entry name" value="DNA-dir_DNA_pol_A_palm_dom"/>
</dbReference>
<dbReference type="GO" id="GO:0006261">
    <property type="term" value="P:DNA-templated DNA replication"/>
    <property type="evidence" value="ECO:0007669"/>
    <property type="project" value="InterPro"/>
</dbReference>
<dbReference type="Proteomes" id="UP000320231">
    <property type="component" value="Chromosome"/>
</dbReference>
<dbReference type="GO" id="GO:0003677">
    <property type="term" value="F:DNA binding"/>
    <property type="evidence" value="ECO:0007669"/>
    <property type="project" value="InterPro"/>
</dbReference>
<dbReference type="Gene3D" id="1.20.1060.10">
    <property type="entry name" value="Taq DNA Polymerase, Chain T, domain 4"/>
    <property type="match status" value="1"/>
</dbReference>
<proteinExistence type="predicted"/>
<evidence type="ECO:0000256" key="2">
    <source>
        <dbReference type="ARBA" id="ARBA00012417"/>
    </source>
</evidence>
<keyword evidence="5" id="KW-0175">Coiled coil</keyword>
<comment type="subunit">
    <text evidence="1">Single-chain monomer with multiple functions.</text>
</comment>
<dbReference type="GO" id="GO:0003887">
    <property type="term" value="F:DNA-directed DNA polymerase activity"/>
    <property type="evidence" value="ECO:0007669"/>
    <property type="project" value="UniProtKB-EC"/>
</dbReference>
<dbReference type="EC" id="2.7.7.7" evidence="2"/>
<dbReference type="KEGG" id="hsr:HSBAA_54400"/>
<dbReference type="EMBL" id="AP019514">
    <property type="protein sequence ID" value="BBI64134.1"/>
    <property type="molecule type" value="Genomic_DNA"/>
</dbReference>
<dbReference type="InterPro" id="IPR002298">
    <property type="entry name" value="DNA_polymerase_A"/>
</dbReference>